<proteinExistence type="predicted"/>
<protein>
    <submittedName>
        <fullName evidence="2">Suppressor of fused domain protein</fullName>
    </submittedName>
</protein>
<sequence length="181" mass="20740">MKEKIDKYFDHVESIAGREGAFFRMENDPKIIVSSYVDVPEAGCLTAFSFGLSLADCKEWRYSKPELVISMDSTDIAWALAMGELVRCGWGRCLFSYGEVLDFGRQISEESDMSAFLVFASSSLEVSDLRVDLDDWIVNISQIYPVHKQEVSLIREIGAERFFYDFNIDFFDPRRKPVLVV</sequence>
<name>A0ABT8B4F6_9NEIS</name>
<evidence type="ECO:0000259" key="1">
    <source>
        <dbReference type="Pfam" id="PF05076"/>
    </source>
</evidence>
<reference evidence="2" key="2">
    <citation type="submission" date="2023-06" db="EMBL/GenBank/DDBJ databases">
        <authorList>
            <person name="Lucena T."/>
            <person name="Sun Q."/>
        </authorList>
    </citation>
    <scope>NUCLEOTIDE SEQUENCE</scope>
    <source>
        <strain evidence="2">CECT 7703</strain>
    </source>
</reference>
<evidence type="ECO:0000313" key="3">
    <source>
        <dbReference type="Proteomes" id="UP001180081"/>
    </source>
</evidence>
<dbReference type="Proteomes" id="UP001180081">
    <property type="component" value="Unassembled WGS sequence"/>
</dbReference>
<dbReference type="EMBL" id="JAUFPU010000004">
    <property type="protein sequence ID" value="MDN3576433.1"/>
    <property type="molecule type" value="Genomic_DNA"/>
</dbReference>
<evidence type="ECO:0000313" key="2">
    <source>
        <dbReference type="EMBL" id="MDN3576433.1"/>
    </source>
</evidence>
<comment type="caution">
    <text evidence="2">The sequence shown here is derived from an EMBL/GenBank/DDBJ whole genome shotgun (WGS) entry which is preliminary data.</text>
</comment>
<dbReference type="InterPro" id="IPR020941">
    <property type="entry name" value="SUFU-like_domain"/>
</dbReference>
<feature type="domain" description="Suppressor of fused-like" evidence="1">
    <location>
        <begin position="31"/>
        <end position="176"/>
    </location>
</feature>
<dbReference type="RefSeq" id="WP_290331989.1">
    <property type="nucleotide sequence ID" value="NZ_JAUFPU010000004.1"/>
</dbReference>
<organism evidence="2 3">
    <name type="scientific">Chitinimonas viridis</name>
    <dbReference type="NCBI Taxonomy" id="664880"/>
    <lineage>
        <taxon>Bacteria</taxon>
        <taxon>Pseudomonadati</taxon>
        <taxon>Pseudomonadota</taxon>
        <taxon>Betaproteobacteria</taxon>
        <taxon>Neisseriales</taxon>
        <taxon>Chitinibacteraceae</taxon>
        <taxon>Chitinimonas</taxon>
    </lineage>
</organism>
<accession>A0ABT8B4F6</accession>
<dbReference type="Pfam" id="PF05076">
    <property type="entry name" value="SUFU"/>
    <property type="match status" value="1"/>
</dbReference>
<keyword evidence="3" id="KW-1185">Reference proteome</keyword>
<reference evidence="2" key="1">
    <citation type="journal article" date="2014" name="Int. J. Syst. Evol. Microbiol.">
        <title>Complete genome of a new Firmicutes species belonging to the dominant human colonic microbiota ('Ruminococcus bicirculans') reveals two chromosomes and a selective capacity to utilize plant glucans.</title>
        <authorList>
            <consortium name="NISC Comparative Sequencing Program"/>
            <person name="Wegmann U."/>
            <person name="Louis P."/>
            <person name="Goesmann A."/>
            <person name="Henrissat B."/>
            <person name="Duncan S.H."/>
            <person name="Flint H.J."/>
        </authorList>
    </citation>
    <scope>NUCLEOTIDE SEQUENCE</scope>
    <source>
        <strain evidence="2">CECT 7703</strain>
    </source>
</reference>
<gene>
    <name evidence="2" type="ORF">QWZ03_06610</name>
</gene>